<comment type="caution">
    <text evidence="2">The sequence shown here is derived from an EMBL/GenBank/DDBJ whole genome shotgun (WGS) entry which is preliminary data.</text>
</comment>
<reference evidence="2" key="1">
    <citation type="journal article" date="2020" name="mSystems">
        <title>Genome- and Community-Level Interaction Insights into Carbon Utilization and Element Cycling Functions of Hydrothermarchaeota in Hydrothermal Sediment.</title>
        <authorList>
            <person name="Zhou Z."/>
            <person name="Liu Y."/>
            <person name="Xu W."/>
            <person name="Pan J."/>
            <person name="Luo Z.H."/>
            <person name="Li M."/>
        </authorList>
    </citation>
    <scope>NUCLEOTIDE SEQUENCE [LARGE SCALE GENOMIC DNA]</scope>
    <source>
        <strain evidence="2">HyVt-633</strain>
    </source>
</reference>
<dbReference type="AlphaFoldDB" id="A0A7C5DIP9"/>
<gene>
    <name evidence="2" type="ORF">ENL07_06630</name>
</gene>
<feature type="region of interest" description="Disordered" evidence="1">
    <location>
        <begin position="38"/>
        <end position="59"/>
    </location>
</feature>
<protein>
    <submittedName>
        <fullName evidence="2">Uncharacterized protein</fullName>
    </submittedName>
</protein>
<proteinExistence type="predicted"/>
<evidence type="ECO:0000313" key="2">
    <source>
        <dbReference type="EMBL" id="HHE32295.1"/>
    </source>
</evidence>
<evidence type="ECO:0000256" key="1">
    <source>
        <dbReference type="SAM" id="MobiDB-lite"/>
    </source>
</evidence>
<dbReference type="EMBL" id="DRSQ01000136">
    <property type="protein sequence ID" value="HHE32295.1"/>
    <property type="molecule type" value="Genomic_DNA"/>
</dbReference>
<name>A0A7C5DIP9_9CHLB</name>
<organism evidence="2">
    <name type="scientific">Chlorobaculum parvum</name>
    <dbReference type="NCBI Taxonomy" id="274539"/>
    <lineage>
        <taxon>Bacteria</taxon>
        <taxon>Pseudomonadati</taxon>
        <taxon>Chlorobiota</taxon>
        <taxon>Chlorobiia</taxon>
        <taxon>Chlorobiales</taxon>
        <taxon>Chlorobiaceae</taxon>
        <taxon>Chlorobaculum</taxon>
    </lineage>
</organism>
<sequence length="59" mass="6682">MKQPNKALHLTAIPLRAIAAGELGRYLYIFLTDNFARSGTRERPEKEASNHEHSTKHHG</sequence>
<dbReference type="Proteomes" id="UP000886058">
    <property type="component" value="Unassembled WGS sequence"/>
</dbReference>
<accession>A0A7C5DIP9</accession>
<feature type="compositionally biased region" description="Basic and acidic residues" evidence="1">
    <location>
        <begin position="39"/>
        <end position="53"/>
    </location>
</feature>